<evidence type="ECO:0008006" key="6">
    <source>
        <dbReference type="Google" id="ProtNLM"/>
    </source>
</evidence>
<feature type="repeat" description="PPR" evidence="3">
    <location>
        <begin position="74"/>
        <end position="108"/>
    </location>
</feature>
<dbReference type="EMBL" id="QGKX02001621">
    <property type="protein sequence ID" value="KAF3499614.1"/>
    <property type="molecule type" value="Genomic_DNA"/>
</dbReference>
<dbReference type="Pfam" id="PF12854">
    <property type="entry name" value="PPR_1"/>
    <property type="match status" value="1"/>
</dbReference>
<dbReference type="InterPro" id="IPR046848">
    <property type="entry name" value="E_motif"/>
</dbReference>
<reference evidence="4" key="1">
    <citation type="submission" date="2019-12" db="EMBL/GenBank/DDBJ databases">
        <title>Genome sequencing and annotation of Brassica cretica.</title>
        <authorList>
            <person name="Studholme D.J."/>
            <person name="Sarris P."/>
        </authorList>
    </citation>
    <scope>NUCLEOTIDE SEQUENCE</scope>
    <source>
        <strain evidence="4">PFS-109/04</strain>
        <tissue evidence="4">Leaf</tissue>
    </source>
</reference>
<dbReference type="InterPro" id="IPR011990">
    <property type="entry name" value="TPR-like_helical_dom_sf"/>
</dbReference>
<evidence type="ECO:0000256" key="1">
    <source>
        <dbReference type="ARBA" id="ARBA00022737"/>
    </source>
</evidence>
<feature type="repeat" description="PPR" evidence="3">
    <location>
        <begin position="165"/>
        <end position="199"/>
    </location>
</feature>
<dbReference type="InterPro" id="IPR002885">
    <property type="entry name" value="PPR_rpt"/>
</dbReference>
<comment type="similarity">
    <text evidence="2">Belongs to the PPR family. PCMP-E subfamily.</text>
</comment>
<name>A0A8S9N3V8_BRACR</name>
<dbReference type="InterPro" id="IPR046960">
    <property type="entry name" value="PPR_At4g14850-like_plant"/>
</dbReference>
<gene>
    <name evidence="4" type="ORF">F2Q69_00041357</name>
</gene>
<dbReference type="FunFam" id="1.25.40.10:FF:001232">
    <property type="entry name" value="Pentatricopeptide repeat-containing protein At5g52850, chloroplastic"/>
    <property type="match status" value="1"/>
</dbReference>
<protein>
    <recommendedName>
        <fullName evidence="6">Pentacotripeptide-repeat region of PRORP domain-containing protein</fullName>
    </recommendedName>
</protein>
<feature type="repeat" description="PPR" evidence="3">
    <location>
        <begin position="298"/>
        <end position="332"/>
    </location>
</feature>
<dbReference type="Pfam" id="PF13041">
    <property type="entry name" value="PPR_2"/>
    <property type="match status" value="1"/>
</dbReference>
<dbReference type="PANTHER" id="PTHR47926:SF448">
    <property type="entry name" value="PENTACOTRIPEPTIDE-REPEAT REGION OF PRORP DOMAIN-CONTAINING PROTEIN"/>
    <property type="match status" value="1"/>
</dbReference>
<dbReference type="GO" id="GO:0009451">
    <property type="term" value="P:RNA modification"/>
    <property type="evidence" value="ECO:0007669"/>
    <property type="project" value="InterPro"/>
</dbReference>
<dbReference type="Pfam" id="PF01535">
    <property type="entry name" value="PPR"/>
    <property type="match status" value="4"/>
</dbReference>
<keyword evidence="1" id="KW-0677">Repeat</keyword>
<dbReference type="FunFam" id="1.25.40.10:FF:001815">
    <property type="entry name" value="Putative pentatricopeptide repeat-containing protein At1g56570"/>
    <property type="match status" value="1"/>
</dbReference>
<evidence type="ECO:0000313" key="5">
    <source>
        <dbReference type="Proteomes" id="UP000712600"/>
    </source>
</evidence>
<dbReference type="AlphaFoldDB" id="A0A8S9N3V8"/>
<dbReference type="Gene3D" id="1.25.40.10">
    <property type="entry name" value="Tetratricopeptide repeat domain"/>
    <property type="match status" value="4"/>
</dbReference>
<dbReference type="PANTHER" id="PTHR47926">
    <property type="entry name" value="PENTATRICOPEPTIDE REPEAT-CONTAINING PROTEIN"/>
    <property type="match status" value="1"/>
</dbReference>
<dbReference type="FunFam" id="1.25.40.10:FF:000797">
    <property type="entry name" value="Pentatricopeptide repeat-containing protein chloroplastic"/>
    <property type="match status" value="1"/>
</dbReference>
<dbReference type="SUPFAM" id="SSF48452">
    <property type="entry name" value="TPR-like"/>
    <property type="match status" value="1"/>
</dbReference>
<sequence>MSITKLVRSNAFKPIPNFVRSSLRNACVESDQNTESPYKPRKHHILATNLILSYFEKGLVEEARSLFDEMPERDVVAWTAMIKGYASSNHNARAWECFREMIRQGTNPNEFTLSSVLTSCRDMKENEDVTPHCITIAVKASASIDSVTTGKQIHSSVVKRGFHSNLPVMNSILDLYCRCGYLTEAKRYFHEMVDRDLITWNTLISELERSNSSEALLMFQRFESQQGFVPNCYTFTSLVAACANIAALNCGQQLHGRIYRRGFNKNVELANALIDMYAKCGDVPDSERVFGEIAERRNLVSWTSMMIGYGSHGYGAEAVELFDEMVSVGIRPDRIVFMAVLSACRHAGLVERGLKYFNAMESEYRIEPDRDIYNCVVDLLGRAGRIGEAYELVETMPFKPDESTWGAILGACKAHKHTGLISRLAARRVMELKPRMVGTYVMLSYIYAAERKWGDYARVRKMMRMMGNKKEAGVSWILVENQVFSFAASDKACPSADSVYSVLGLVIEETREADFSLVQEPGT</sequence>
<dbReference type="PROSITE" id="PS51375">
    <property type="entry name" value="PPR"/>
    <property type="match status" value="3"/>
</dbReference>
<proteinExistence type="inferred from homology"/>
<evidence type="ECO:0000256" key="3">
    <source>
        <dbReference type="PROSITE-ProRule" id="PRU00708"/>
    </source>
</evidence>
<dbReference type="FunFam" id="1.25.40.10:FF:001713">
    <property type="entry name" value="Putative pentatricopeptide repeat-containing protein, mitochondrial"/>
    <property type="match status" value="1"/>
</dbReference>
<dbReference type="Proteomes" id="UP000712600">
    <property type="component" value="Unassembled WGS sequence"/>
</dbReference>
<organism evidence="4 5">
    <name type="scientific">Brassica cretica</name>
    <name type="common">Mustard</name>
    <dbReference type="NCBI Taxonomy" id="69181"/>
    <lineage>
        <taxon>Eukaryota</taxon>
        <taxon>Viridiplantae</taxon>
        <taxon>Streptophyta</taxon>
        <taxon>Embryophyta</taxon>
        <taxon>Tracheophyta</taxon>
        <taxon>Spermatophyta</taxon>
        <taxon>Magnoliopsida</taxon>
        <taxon>eudicotyledons</taxon>
        <taxon>Gunneridae</taxon>
        <taxon>Pentapetalae</taxon>
        <taxon>rosids</taxon>
        <taxon>malvids</taxon>
        <taxon>Brassicales</taxon>
        <taxon>Brassicaceae</taxon>
        <taxon>Brassiceae</taxon>
        <taxon>Brassica</taxon>
    </lineage>
</organism>
<dbReference type="GO" id="GO:0003723">
    <property type="term" value="F:RNA binding"/>
    <property type="evidence" value="ECO:0007669"/>
    <property type="project" value="InterPro"/>
</dbReference>
<dbReference type="NCBIfam" id="TIGR00756">
    <property type="entry name" value="PPR"/>
    <property type="match status" value="5"/>
</dbReference>
<dbReference type="GO" id="GO:0005737">
    <property type="term" value="C:cytoplasm"/>
    <property type="evidence" value="ECO:0007669"/>
    <property type="project" value="UniProtKB-ARBA"/>
</dbReference>
<comment type="caution">
    <text evidence="4">The sequence shown here is derived from an EMBL/GenBank/DDBJ whole genome shotgun (WGS) entry which is preliminary data.</text>
</comment>
<dbReference type="Pfam" id="PF20431">
    <property type="entry name" value="E_motif"/>
    <property type="match status" value="1"/>
</dbReference>
<accession>A0A8S9N3V8</accession>
<evidence type="ECO:0000256" key="2">
    <source>
        <dbReference type="ARBA" id="ARBA00061659"/>
    </source>
</evidence>
<evidence type="ECO:0000313" key="4">
    <source>
        <dbReference type="EMBL" id="KAF3499614.1"/>
    </source>
</evidence>